<reference evidence="7 8" key="1">
    <citation type="submission" date="2023-06" db="EMBL/GenBank/DDBJ databases">
        <title>Cellulomonas sp. MW4 Whole genome sequence.</title>
        <authorList>
            <person name="Park S."/>
        </authorList>
    </citation>
    <scope>NUCLEOTIDE SEQUENCE [LARGE SCALE GENOMIC DNA]</scope>
    <source>
        <strain evidence="7 8">MW4</strain>
    </source>
</reference>
<keyword evidence="2" id="KW-1003">Cell membrane</keyword>
<evidence type="ECO:0000256" key="2">
    <source>
        <dbReference type="ARBA" id="ARBA00022475"/>
    </source>
</evidence>
<feature type="transmembrane region" description="Helical" evidence="6">
    <location>
        <begin position="166"/>
        <end position="185"/>
    </location>
</feature>
<dbReference type="Pfam" id="PF02653">
    <property type="entry name" value="BPD_transp_2"/>
    <property type="match status" value="1"/>
</dbReference>
<dbReference type="RefSeq" id="WP_289453441.1">
    <property type="nucleotide sequence ID" value="NZ_JAUCGQ010000001.1"/>
</dbReference>
<dbReference type="InterPro" id="IPR001851">
    <property type="entry name" value="ABC_transp_permease"/>
</dbReference>
<evidence type="ECO:0000256" key="4">
    <source>
        <dbReference type="ARBA" id="ARBA00022989"/>
    </source>
</evidence>
<dbReference type="EMBL" id="JAUCGQ010000001">
    <property type="protein sequence ID" value="MDM7853919.1"/>
    <property type="molecule type" value="Genomic_DNA"/>
</dbReference>
<keyword evidence="3 6" id="KW-0812">Transmembrane</keyword>
<name>A0ABT7SEF1_9CELL</name>
<evidence type="ECO:0000256" key="3">
    <source>
        <dbReference type="ARBA" id="ARBA00022692"/>
    </source>
</evidence>
<gene>
    <name evidence="7" type="ORF">QRT04_03150</name>
</gene>
<protein>
    <submittedName>
        <fullName evidence="7">ABC transporter permease</fullName>
    </submittedName>
</protein>
<keyword evidence="5 6" id="KW-0472">Membrane</keyword>
<accession>A0ABT7SEF1</accession>
<dbReference type="CDD" id="cd06580">
    <property type="entry name" value="TM_PBP1_transp_TpRbsC_like"/>
    <property type="match status" value="1"/>
</dbReference>
<evidence type="ECO:0000256" key="5">
    <source>
        <dbReference type="ARBA" id="ARBA00023136"/>
    </source>
</evidence>
<feature type="transmembrane region" description="Helical" evidence="6">
    <location>
        <begin position="213"/>
        <end position="231"/>
    </location>
</feature>
<organism evidence="7 8">
    <name type="scientific">Cellulomonas alba</name>
    <dbReference type="NCBI Taxonomy" id="3053467"/>
    <lineage>
        <taxon>Bacteria</taxon>
        <taxon>Bacillati</taxon>
        <taxon>Actinomycetota</taxon>
        <taxon>Actinomycetes</taxon>
        <taxon>Micrococcales</taxon>
        <taxon>Cellulomonadaceae</taxon>
        <taxon>Cellulomonas</taxon>
    </lineage>
</organism>
<evidence type="ECO:0000313" key="8">
    <source>
        <dbReference type="Proteomes" id="UP001529338"/>
    </source>
</evidence>
<proteinExistence type="predicted"/>
<dbReference type="Proteomes" id="UP001529338">
    <property type="component" value="Unassembled WGS sequence"/>
</dbReference>
<dbReference type="PANTHER" id="PTHR47089:SF1">
    <property type="entry name" value="GUANOSINE ABC TRANSPORTER PERMEASE PROTEIN NUPP"/>
    <property type="match status" value="1"/>
</dbReference>
<dbReference type="PANTHER" id="PTHR47089">
    <property type="entry name" value="ABC TRANSPORTER, PERMEASE PROTEIN"/>
    <property type="match status" value="1"/>
</dbReference>
<feature type="transmembrane region" description="Helical" evidence="6">
    <location>
        <begin position="336"/>
        <end position="356"/>
    </location>
</feature>
<sequence length="364" mass="37725">MSVVDEPVKARTAGRATRPAPEDYLGRPWWHRAVLAVAAYAVCLLVFAAFAVAQGANASTLFSTMLNSSVLDWQTLQQTLIRSVPIVLAALACTVPARAGLVNVGGEGQIMIGSVAAIGVGLGLHGRGGLVGWTLIALAGALAGAVWCGICGWLRVRLGASESVTTLFFNFIAADVMLYAIYEVWRDGGAGSLPQTRPLAPEQMLPKIGSLDLTWAVPLTLLVVVVVWFLLTRTGWGFALRVAGGNVEAARRSGLPVRRLLLGSMAAGGLLAGLGGALNLMSVEGALRPGMTASFGYVAFLAAFVGGNKPFAVLGSAVLFSAIANSGNGLQLTEGLPGSTVNVLLGLIVLTTLFVAGRRKEEFA</sequence>
<feature type="transmembrane region" description="Helical" evidence="6">
    <location>
        <begin position="130"/>
        <end position="154"/>
    </location>
</feature>
<evidence type="ECO:0000313" key="7">
    <source>
        <dbReference type="EMBL" id="MDM7853919.1"/>
    </source>
</evidence>
<feature type="transmembrane region" description="Helical" evidence="6">
    <location>
        <begin position="104"/>
        <end position="124"/>
    </location>
</feature>
<evidence type="ECO:0000256" key="6">
    <source>
        <dbReference type="SAM" id="Phobius"/>
    </source>
</evidence>
<keyword evidence="8" id="KW-1185">Reference proteome</keyword>
<evidence type="ECO:0000256" key="1">
    <source>
        <dbReference type="ARBA" id="ARBA00004651"/>
    </source>
</evidence>
<comment type="caution">
    <text evidence="7">The sequence shown here is derived from an EMBL/GenBank/DDBJ whole genome shotgun (WGS) entry which is preliminary data.</text>
</comment>
<comment type="subcellular location">
    <subcellularLocation>
        <location evidence="1">Cell membrane</location>
        <topology evidence="1">Multi-pass membrane protein</topology>
    </subcellularLocation>
</comment>
<keyword evidence="4 6" id="KW-1133">Transmembrane helix</keyword>
<feature type="transmembrane region" description="Helical" evidence="6">
    <location>
        <begin position="33"/>
        <end position="56"/>
    </location>
</feature>